<dbReference type="AlphaFoldDB" id="A0A935JYC8"/>
<accession>A0A935JYC8</accession>
<sequence length="206" mass="23346">MTTAIKEFVVDRGVKSLFHFTRLNNLPSILKNGLLTKEACAHVGINPAVNDPCRYDGTGAISATISFPNYKMFYRLRCDNPDVEWVVLKLKRSLLWRTRCVFSDTNAGDGSAYSVPFARRQGVAALHSMFGDYGEIERTTLNIPDHYTTNPQAEVLLLDGATVDDITGVYFQKLATYQQYKAQDLDWPLHYDGGFFNGRSDYARWR</sequence>
<evidence type="ECO:0000256" key="4">
    <source>
        <dbReference type="ARBA" id="ARBA00022695"/>
    </source>
</evidence>
<protein>
    <submittedName>
        <fullName evidence="8">DUF4433 domain-containing protein</fullName>
    </submittedName>
</protein>
<dbReference type="EMBL" id="JADJMS010000031">
    <property type="protein sequence ID" value="MBK7416093.1"/>
    <property type="molecule type" value="Genomic_DNA"/>
</dbReference>
<proteinExistence type="inferred from homology"/>
<evidence type="ECO:0000256" key="2">
    <source>
        <dbReference type="ARBA" id="ARBA00022676"/>
    </source>
</evidence>
<dbReference type="InterPro" id="IPR029494">
    <property type="entry name" value="DarT"/>
</dbReference>
<dbReference type="GO" id="GO:0003677">
    <property type="term" value="F:DNA binding"/>
    <property type="evidence" value="ECO:0007669"/>
    <property type="project" value="UniProtKB-UniRule"/>
</dbReference>
<keyword evidence="3 6" id="KW-0808">Transferase</keyword>
<evidence type="ECO:0000313" key="9">
    <source>
        <dbReference type="Proteomes" id="UP000739411"/>
    </source>
</evidence>
<comment type="catalytic activity">
    <reaction evidence="6">
        <text>a thymidine in DNA + NAD(+) = an N-(ADP-alpha-D-ribosyl)-thymidine in DNA + nicotinamide + H(+)</text>
        <dbReference type="Rhea" id="RHEA:71651"/>
        <dbReference type="Rhea" id="RHEA-COMP:13556"/>
        <dbReference type="Rhea" id="RHEA-COMP:18051"/>
        <dbReference type="ChEBI" id="CHEBI:15378"/>
        <dbReference type="ChEBI" id="CHEBI:17154"/>
        <dbReference type="ChEBI" id="CHEBI:57540"/>
        <dbReference type="ChEBI" id="CHEBI:137386"/>
        <dbReference type="ChEBI" id="CHEBI:191199"/>
    </reaction>
</comment>
<keyword evidence="5 6" id="KW-0238">DNA-binding</keyword>
<evidence type="ECO:0000256" key="1">
    <source>
        <dbReference type="ARBA" id="ARBA00022649"/>
    </source>
</evidence>
<comment type="similarity">
    <text evidence="6">Belongs to the DarT ADP-ribosyltransferase family.</text>
</comment>
<dbReference type="Proteomes" id="UP000739411">
    <property type="component" value="Unassembled WGS sequence"/>
</dbReference>
<keyword evidence="2 6" id="KW-0328">Glycosyltransferase</keyword>
<name>A0A935JYC8_9RHOO</name>
<evidence type="ECO:0000256" key="3">
    <source>
        <dbReference type="ARBA" id="ARBA00022679"/>
    </source>
</evidence>
<gene>
    <name evidence="8" type="ORF">IPJ38_14225</name>
</gene>
<organism evidence="8 9">
    <name type="scientific">Candidatus Dechloromonas phosphorivorans</name>
    <dbReference type="NCBI Taxonomy" id="2899244"/>
    <lineage>
        <taxon>Bacteria</taxon>
        <taxon>Pseudomonadati</taxon>
        <taxon>Pseudomonadota</taxon>
        <taxon>Betaproteobacteria</taxon>
        <taxon>Rhodocyclales</taxon>
        <taxon>Azonexaceae</taxon>
        <taxon>Dechloromonas</taxon>
    </lineage>
</organism>
<evidence type="ECO:0000313" key="8">
    <source>
        <dbReference type="EMBL" id="MBK7416093.1"/>
    </source>
</evidence>
<dbReference type="GO" id="GO:0016779">
    <property type="term" value="F:nucleotidyltransferase activity"/>
    <property type="evidence" value="ECO:0007669"/>
    <property type="project" value="UniProtKB-UniRule"/>
</dbReference>
<feature type="binding site" evidence="6">
    <location>
        <begin position="19"/>
        <end position="21"/>
    </location>
    <ligand>
        <name>NAD(+)</name>
        <dbReference type="ChEBI" id="CHEBI:57540"/>
    </ligand>
</feature>
<reference evidence="8 9" key="1">
    <citation type="submission" date="2020-10" db="EMBL/GenBank/DDBJ databases">
        <title>Connecting structure to function with the recovery of over 1000 high-quality activated sludge metagenome-assembled genomes encoding full-length rRNA genes using long-read sequencing.</title>
        <authorList>
            <person name="Singleton C.M."/>
            <person name="Petriglieri F."/>
            <person name="Kristensen J.M."/>
            <person name="Kirkegaard R.H."/>
            <person name="Michaelsen T.Y."/>
            <person name="Andersen M.H."/>
            <person name="Karst S.M."/>
            <person name="Dueholm M.S."/>
            <person name="Nielsen P.H."/>
            <person name="Albertsen M."/>
        </authorList>
    </citation>
    <scope>NUCLEOTIDE SEQUENCE [LARGE SCALE GENOMIC DNA]</scope>
    <source>
        <strain evidence="8">EsbW_18-Q3-R4-48_BATAC.463</strain>
    </source>
</reference>
<dbReference type="Pfam" id="PF14487">
    <property type="entry name" value="DarT"/>
    <property type="match status" value="1"/>
</dbReference>
<dbReference type="PROSITE" id="PS52018">
    <property type="entry name" value="DART"/>
    <property type="match status" value="1"/>
</dbReference>
<feature type="active site" description="Proton acceptor" evidence="6">
    <location>
        <position position="54"/>
    </location>
</feature>
<dbReference type="GO" id="GO:0016757">
    <property type="term" value="F:glycosyltransferase activity"/>
    <property type="evidence" value="ECO:0007669"/>
    <property type="project" value="UniProtKB-UniRule"/>
</dbReference>
<comment type="caution">
    <text evidence="6">Lacks conserved residue(s) required for the propagation of feature annotation.</text>
</comment>
<evidence type="ECO:0000259" key="7">
    <source>
        <dbReference type="PROSITE" id="PS52018"/>
    </source>
</evidence>
<feature type="binding site" evidence="6">
    <location>
        <position position="54"/>
    </location>
    <ligand>
        <name>NAD(+)</name>
        <dbReference type="ChEBI" id="CHEBI:57540"/>
    </ligand>
</feature>
<evidence type="ECO:0000256" key="6">
    <source>
        <dbReference type="PROSITE-ProRule" id="PRU01362"/>
    </source>
</evidence>
<feature type="domain" description="DarT" evidence="7">
    <location>
        <begin position="15"/>
        <end position="203"/>
    </location>
</feature>
<keyword evidence="1 6" id="KW-1277">Toxin-antitoxin system</keyword>
<feature type="active site" evidence="6">
    <location>
        <position position="154"/>
    </location>
</feature>
<evidence type="ECO:0000256" key="5">
    <source>
        <dbReference type="ARBA" id="ARBA00023125"/>
    </source>
</evidence>
<comment type="caution">
    <text evidence="8">The sequence shown here is derived from an EMBL/GenBank/DDBJ whole genome shotgun (WGS) entry which is preliminary data.</text>
</comment>
<keyword evidence="4 6" id="KW-0548">Nucleotidyltransferase</keyword>